<feature type="binding site" evidence="13">
    <location>
        <position position="155"/>
    </location>
    <ligand>
        <name>substrate</name>
    </ligand>
</feature>
<feature type="binding site" evidence="13">
    <location>
        <position position="196"/>
    </location>
    <ligand>
        <name>substrate</name>
    </ligand>
</feature>
<evidence type="ECO:0000256" key="10">
    <source>
        <dbReference type="ARBA" id="ARBA00047445"/>
    </source>
</evidence>
<evidence type="ECO:0000256" key="3">
    <source>
        <dbReference type="ARBA" id="ARBA00009400"/>
    </source>
</evidence>
<accession>A0A5B8Y5R6</accession>
<dbReference type="SUPFAM" id="SSF51690">
    <property type="entry name" value="Nicotinate/Quinolinate PRTase C-terminal domain-like"/>
    <property type="match status" value="1"/>
</dbReference>
<evidence type="ECO:0000313" key="16">
    <source>
        <dbReference type="EMBL" id="QDG51773.1"/>
    </source>
</evidence>
<dbReference type="UniPathway" id="UPA00253">
    <property type="reaction ID" value="UER00331"/>
</dbReference>
<protein>
    <recommendedName>
        <fullName evidence="11">Probable nicotinate-nucleotide pyrophosphorylase [carboxylating]</fullName>
        <ecNumber evidence="5">2.4.2.19</ecNumber>
    </recommendedName>
    <alternativeName>
        <fullName evidence="9">Quinolinate phosphoribosyltransferase [decarboxylating]</fullName>
    </alternativeName>
</protein>
<proteinExistence type="inferred from homology"/>
<feature type="binding site" evidence="13">
    <location>
        <position position="217"/>
    </location>
    <ligand>
        <name>substrate</name>
    </ligand>
</feature>
<dbReference type="CDD" id="cd01572">
    <property type="entry name" value="QPRTase"/>
    <property type="match status" value="1"/>
</dbReference>
<dbReference type="GO" id="GO:0009435">
    <property type="term" value="P:NAD+ biosynthetic process"/>
    <property type="evidence" value="ECO:0007669"/>
    <property type="project" value="UniProtKB-UniPathway"/>
</dbReference>
<dbReference type="Gene3D" id="3.90.1170.20">
    <property type="entry name" value="Quinolinate phosphoribosyl transferase, N-terminal domain"/>
    <property type="match status" value="1"/>
</dbReference>
<dbReference type="EC" id="2.4.2.19" evidence="5"/>
<evidence type="ECO:0000256" key="4">
    <source>
        <dbReference type="ARBA" id="ARBA00011218"/>
    </source>
</evidence>
<name>A0A4Y6PU55_PERCE</name>
<dbReference type="GO" id="GO:0034213">
    <property type="term" value="P:quinolinate catabolic process"/>
    <property type="evidence" value="ECO:0007669"/>
    <property type="project" value="TreeGrafter"/>
</dbReference>
<dbReference type="Pfam" id="PF02749">
    <property type="entry name" value="QRPTase_N"/>
    <property type="match status" value="1"/>
</dbReference>
<dbReference type="Pfam" id="PF01729">
    <property type="entry name" value="QRPTase_C"/>
    <property type="match status" value="1"/>
</dbReference>
<dbReference type="GO" id="GO:0004514">
    <property type="term" value="F:nicotinate-nucleotide diphosphorylase (carboxylating) activity"/>
    <property type="evidence" value="ECO:0007669"/>
    <property type="project" value="UniProtKB-EC"/>
</dbReference>
<dbReference type="Gene3D" id="3.20.20.70">
    <property type="entry name" value="Aldolase class I"/>
    <property type="match status" value="1"/>
</dbReference>
<dbReference type="PIRSF" id="PIRSF006250">
    <property type="entry name" value="NadC_ModD"/>
    <property type="match status" value="1"/>
</dbReference>
<dbReference type="InterPro" id="IPR013785">
    <property type="entry name" value="Aldolase_TIM"/>
</dbReference>
<gene>
    <name evidence="16" type="primary">nadC</name>
    <name evidence="16" type="ORF">FIV42_13755</name>
</gene>
<evidence type="ECO:0000256" key="6">
    <source>
        <dbReference type="ARBA" id="ARBA00022642"/>
    </source>
</evidence>
<evidence type="ECO:0000256" key="5">
    <source>
        <dbReference type="ARBA" id="ARBA00011944"/>
    </source>
</evidence>
<feature type="binding site" evidence="13">
    <location>
        <position position="165"/>
    </location>
    <ligand>
        <name>substrate</name>
    </ligand>
</feature>
<evidence type="ECO:0000256" key="11">
    <source>
        <dbReference type="ARBA" id="ARBA00069173"/>
    </source>
</evidence>
<evidence type="ECO:0000256" key="12">
    <source>
        <dbReference type="PIRNR" id="PIRNR006250"/>
    </source>
</evidence>
<evidence type="ECO:0000256" key="1">
    <source>
        <dbReference type="ARBA" id="ARBA00003237"/>
    </source>
</evidence>
<comment type="function">
    <text evidence="1">Involved in the catabolism of quinolinic acid (QA).</text>
</comment>
<evidence type="ECO:0000256" key="2">
    <source>
        <dbReference type="ARBA" id="ARBA00004893"/>
    </source>
</evidence>
<evidence type="ECO:0000259" key="15">
    <source>
        <dbReference type="Pfam" id="PF02749"/>
    </source>
</evidence>
<dbReference type="EMBL" id="CP041186">
    <property type="protein sequence ID" value="QDG51773.1"/>
    <property type="molecule type" value="Genomic_DNA"/>
</dbReference>
<dbReference type="InterPro" id="IPR002638">
    <property type="entry name" value="Quinolinate_PRibosylTrfase_C"/>
</dbReference>
<sequence>MLFVSPRIRRLIDMAIDEDEVGFDVASAVFFEGESVTARLVAKERLRLAGLPMVTAVFERVDPSVTWSFDFEDGQAVDVGGVIGRAEGPAISILRAERVALNFLQRMSGIATKTARYVEALGDSKTRILDTRKTLPGYRELDKYSVRCGGGANHRFNLSGGVMIKDNHIAAAGGSIAEAVRRARERAPLTVKIEVEVTNFDELDRALDAGADVIMLDNMATDEMVEAIARVREHSGERVAVEASGNITLERLPELAGIGLDYISSGALTHSIEAADISLKF</sequence>
<dbReference type="OrthoDB" id="9782546at2"/>
<comment type="pathway">
    <text evidence="2">Cofactor biosynthesis; NAD(+) biosynthesis; nicotinate D-ribonucleotide from quinolinate: step 1/1.</text>
</comment>
<feature type="binding site" evidence="13">
    <location>
        <position position="98"/>
    </location>
    <ligand>
        <name>substrate</name>
    </ligand>
</feature>
<dbReference type="PANTHER" id="PTHR32179">
    <property type="entry name" value="NICOTINATE-NUCLEOTIDE PYROPHOSPHORYLASE [CARBOXYLATING]"/>
    <property type="match status" value="1"/>
</dbReference>
<dbReference type="GO" id="GO:0005737">
    <property type="term" value="C:cytoplasm"/>
    <property type="evidence" value="ECO:0007669"/>
    <property type="project" value="TreeGrafter"/>
</dbReference>
<keyword evidence="7 12" id="KW-0328">Glycosyltransferase</keyword>
<reference evidence="16 17" key="1">
    <citation type="submission" date="2019-06" db="EMBL/GenBank/DDBJ databases">
        <title>Persicimonas caeni gen. nov., sp. nov., a predatory bacterium isolated from solar saltern.</title>
        <authorList>
            <person name="Wang S."/>
        </authorList>
    </citation>
    <scope>NUCLEOTIDE SEQUENCE [LARGE SCALE GENOMIC DNA]</scope>
    <source>
        <strain evidence="16 17">YN101</strain>
    </source>
</reference>
<dbReference type="NCBIfam" id="TIGR00078">
    <property type="entry name" value="nadC"/>
    <property type="match status" value="1"/>
</dbReference>
<organism evidence="16 17">
    <name type="scientific">Persicimonas caeni</name>
    <dbReference type="NCBI Taxonomy" id="2292766"/>
    <lineage>
        <taxon>Bacteria</taxon>
        <taxon>Deltaproteobacteria</taxon>
        <taxon>Bradymonadales</taxon>
        <taxon>Bradymonadaceae</taxon>
        <taxon>Persicimonas</taxon>
    </lineage>
</organism>
<dbReference type="InterPro" id="IPR004393">
    <property type="entry name" value="NadC"/>
</dbReference>
<accession>A0A4Y6PU55</accession>
<dbReference type="InterPro" id="IPR036068">
    <property type="entry name" value="Nicotinate_pribotase-like_C"/>
</dbReference>
<evidence type="ECO:0000256" key="13">
    <source>
        <dbReference type="PIRSR" id="PIRSR006250-1"/>
    </source>
</evidence>
<dbReference type="PANTHER" id="PTHR32179:SF3">
    <property type="entry name" value="NICOTINATE-NUCLEOTIDE PYROPHOSPHORYLASE [CARBOXYLATING]"/>
    <property type="match status" value="1"/>
</dbReference>
<feature type="binding site" evidence="13">
    <location>
        <begin position="131"/>
        <end position="133"/>
    </location>
    <ligand>
        <name>substrate</name>
    </ligand>
</feature>
<feature type="binding site" evidence="13">
    <location>
        <begin position="244"/>
        <end position="246"/>
    </location>
    <ligand>
        <name>substrate</name>
    </ligand>
</feature>
<feature type="binding site" evidence="13">
    <location>
        <begin position="265"/>
        <end position="267"/>
    </location>
    <ligand>
        <name>substrate</name>
    </ligand>
</feature>
<dbReference type="AlphaFoldDB" id="A0A4Y6PU55"/>
<dbReference type="FunFam" id="3.20.20.70:FF:000030">
    <property type="entry name" value="Nicotinate-nucleotide pyrophosphorylase, carboxylating"/>
    <property type="match status" value="1"/>
</dbReference>
<dbReference type="RefSeq" id="WP_141198253.1">
    <property type="nucleotide sequence ID" value="NZ_CP041186.1"/>
</dbReference>
<evidence type="ECO:0000256" key="9">
    <source>
        <dbReference type="ARBA" id="ARBA00033102"/>
    </source>
</evidence>
<comment type="catalytic activity">
    <reaction evidence="10">
        <text>nicotinate beta-D-ribonucleotide + CO2 + diphosphate = quinolinate + 5-phospho-alpha-D-ribose 1-diphosphate + 2 H(+)</text>
        <dbReference type="Rhea" id="RHEA:12733"/>
        <dbReference type="ChEBI" id="CHEBI:15378"/>
        <dbReference type="ChEBI" id="CHEBI:16526"/>
        <dbReference type="ChEBI" id="CHEBI:29959"/>
        <dbReference type="ChEBI" id="CHEBI:33019"/>
        <dbReference type="ChEBI" id="CHEBI:57502"/>
        <dbReference type="ChEBI" id="CHEBI:58017"/>
        <dbReference type="EC" id="2.4.2.19"/>
    </reaction>
</comment>
<evidence type="ECO:0000256" key="8">
    <source>
        <dbReference type="ARBA" id="ARBA00022679"/>
    </source>
</evidence>
<keyword evidence="17" id="KW-1185">Reference proteome</keyword>
<feature type="domain" description="Quinolinate phosphoribosyl transferase C-terminal" evidence="14">
    <location>
        <begin position="110"/>
        <end position="280"/>
    </location>
</feature>
<dbReference type="InterPro" id="IPR022412">
    <property type="entry name" value="Quinolinate_PRibosylTrfase_N"/>
</dbReference>
<dbReference type="FunFam" id="3.90.1170.20:FF:000001">
    <property type="entry name" value="Nicotinate-nucleotide diphosphorylase (Carboxylating)"/>
    <property type="match status" value="1"/>
</dbReference>
<dbReference type="InterPro" id="IPR027277">
    <property type="entry name" value="NadC/ModD"/>
</dbReference>
<feature type="domain" description="Quinolinate phosphoribosyl transferase N-terminal" evidence="15">
    <location>
        <begin position="26"/>
        <end position="108"/>
    </location>
</feature>
<evidence type="ECO:0000313" key="17">
    <source>
        <dbReference type="Proteomes" id="UP000315995"/>
    </source>
</evidence>
<evidence type="ECO:0000259" key="14">
    <source>
        <dbReference type="Pfam" id="PF01729"/>
    </source>
</evidence>
<comment type="subunit">
    <text evidence="4">Hexamer formed by 3 homodimers.</text>
</comment>
<keyword evidence="6" id="KW-0662">Pyridine nucleotide biosynthesis</keyword>
<dbReference type="SUPFAM" id="SSF54675">
    <property type="entry name" value="Nicotinate/Quinolinate PRTase N-terminal domain-like"/>
    <property type="match status" value="1"/>
</dbReference>
<dbReference type="InterPro" id="IPR037128">
    <property type="entry name" value="Quinolinate_PRibosylTase_N_sf"/>
</dbReference>
<comment type="similarity">
    <text evidence="3 12">Belongs to the NadC/ModD family.</text>
</comment>
<evidence type="ECO:0000256" key="7">
    <source>
        <dbReference type="ARBA" id="ARBA00022676"/>
    </source>
</evidence>
<dbReference type="Proteomes" id="UP000315995">
    <property type="component" value="Chromosome"/>
</dbReference>
<keyword evidence="8 12" id="KW-0808">Transferase</keyword>